<proteinExistence type="predicted"/>
<dbReference type="AlphaFoldDB" id="C7CBP9"/>
<keyword evidence="4 8" id="KW-0560">Oxidoreductase</keyword>
<evidence type="ECO:0000313" key="8">
    <source>
        <dbReference type="EMBL" id="CAX22420.1"/>
    </source>
</evidence>
<sequence length="401" mass="43769">MMHRRALLRGAGTVLLASAATGRVRAASPEQITLPFGNGERPLVAYPGKRPLIQMTSRPPQLETPFSVFDEGPITANDAFFVRYHLAGIPTEIDPDTFRLEIKGKVETTLTLSLADLKRFDAVEITAVNQCSGNSRGFFEPRVAGGQLANGAMGCARWMGVPLKAVLDRAGVQASARQVMFEGLDGPVLERTPDFAKALDLDHARDGEVMLAYAMNGEDLPFLNGFPLRLVVPGYYGTYWLKHLNAITVLDTTFENFWMKTAYRIPANACGCTEPGKTPTATVPINRFTIRSFITNIPDGGTVQAGADTLLRGIAFDGGHGLTEVLVSGDDGRSWTAARLGRDEGRYAFRGWEASLRVPAGEHRLRVRALNRIGQSQPLDPLWNPAGYLRNVVETTRVTAR</sequence>
<feature type="domain" description="Moybdenum cofactor oxidoreductase dimerisation" evidence="7">
    <location>
        <begin position="285"/>
        <end position="392"/>
    </location>
</feature>
<dbReference type="PANTHER" id="PTHR19372">
    <property type="entry name" value="SULFITE REDUCTASE"/>
    <property type="match status" value="1"/>
</dbReference>
<dbReference type="Gene3D" id="2.60.40.650">
    <property type="match status" value="1"/>
</dbReference>
<evidence type="ECO:0000259" key="7">
    <source>
        <dbReference type="Pfam" id="PF03404"/>
    </source>
</evidence>
<dbReference type="Gene3D" id="3.90.420.10">
    <property type="entry name" value="Oxidoreductase, molybdopterin-binding domain"/>
    <property type="match status" value="1"/>
</dbReference>
<dbReference type="Proteomes" id="UP000008070">
    <property type="component" value="Chromosome"/>
</dbReference>
<dbReference type="GO" id="GO:0008482">
    <property type="term" value="F:sulfite oxidase activity"/>
    <property type="evidence" value="ECO:0007669"/>
    <property type="project" value="UniProtKB-EC"/>
</dbReference>
<dbReference type="GO" id="GO:0030151">
    <property type="term" value="F:molybdenum ion binding"/>
    <property type="evidence" value="ECO:0007669"/>
    <property type="project" value="InterPro"/>
</dbReference>
<dbReference type="InterPro" id="IPR005066">
    <property type="entry name" value="MoCF_OxRdtse_dimer"/>
</dbReference>
<dbReference type="GO" id="GO:0006790">
    <property type="term" value="P:sulfur compound metabolic process"/>
    <property type="evidence" value="ECO:0007669"/>
    <property type="project" value="TreeGrafter"/>
</dbReference>
<dbReference type="InterPro" id="IPR014756">
    <property type="entry name" value="Ig_E-set"/>
</dbReference>
<dbReference type="PANTHER" id="PTHR19372:SF7">
    <property type="entry name" value="SULFITE OXIDASE, MITOCHONDRIAL"/>
    <property type="match status" value="1"/>
</dbReference>
<evidence type="ECO:0000256" key="3">
    <source>
        <dbReference type="ARBA" id="ARBA00022723"/>
    </source>
</evidence>
<feature type="signal peptide" evidence="5">
    <location>
        <begin position="1"/>
        <end position="26"/>
    </location>
</feature>
<dbReference type="EMBL" id="FP103042">
    <property type="protein sequence ID" value="CAX22420.1"/>
    <property type="molecule type" value="Genomic_DNA"/>
</dbReference>
<keyword evidence="5" id="KW-0732">Signal</keyword>
<comment type="cofactor">
    <cofactor evidence="1">
        <name>Mo-molybdopterin</name>
        <dbReference type="ChEBI" id="CHEBI:71302"/>
    </cofactor>
</comment>
<protein>
    <submittedName>
        <fullName evidence="8">Sulfite:cytochrome c oxidoreductase subunit A</fullName>
        <ecNumber evidence="8">1.8.3.1</ecNumber>
    </submittedName>
</protein>
<dbReference type="SUPFAM" id="SSF56524">
    <property type="entry name" value="Oxidoreductase molybdopterin-binding domain"/>
    <property type="match status" value="1"/>
</dbReference>
<name>C7CBP9_METED</name>
<dbReference type="Pfam" id="PF03404">
    <property type="entry name" value="Mo-co_dimer"/>
    <property type="match status" value="1"/>
</dbReference>
<dbReference type="SUPFAM" id="SSF81296">
    <property type="entry name" value="E set domains"/>
    <property type="match status" value="1"/>
</dbReference>
<feature type="chain" id="PRO_5002976344" evidence="5">
    <location>
        <begin position="27"/>
        <end position="401"/>
    </location>
</feature>
<dbReference type="Pfam" id="PF00174">
    <property type="entry name" value="Oxidored_molyb"/>
    <property type="match status" value="1"/>
</dbReference>
<dbReference type="GO" id="GO:0043546">
    <property type="term" value="F:molybdopterin cofactor binding"/>
    <property type="evidence" value="ECO:0007669"/>
    <property type="project" value="TreeGrafter"/>
</dbReference>
<reference evidence="9" key="1">
    <citation type="journal article" date="2009" name="PLoS ONE">
        <title>Methylobacterium genome sequences: a reference blueprint to investigate microbial metabolism of C1 compounds from natural and industrial sources.</title>
        <authorList>
            <person name="Vuilleumier S."/>
            <person name="Chistoserdova L."/>
            <person name="Lee M.-C."/>
            <person name="Bringel F."/>
            <person name="Lajus A."/>
            <person name="Zhou Y."/>
            <person name="Gourion B."/>
            <person name="Barbe V."/>
            <person name="Chang J."/>
            <person name="Cruveiller S."/>
            <person name="Dossat C."/>
            <person name="Gillett W."/>
            <person name="Gruffaz C."/>
            <person name="Haugen E."/>
            <person name="Hourcade E."/>
            <person name="Levy R."/>
            <person name="Mangenot S."/>
            <person name="Muller E."/>
            <person name="Nadalig T."/>
            <person name="Pagni M."/>
            <person name="Penny C."/>
            <person name="Peyraud R."/>
            <person name="Robinson D.G."/>
            <person name="Roche D."/>
            <person name="Rouy Z."/>
            <person name="Saenampechek C."/>
            <person name="Salvignol G."/>
            <person name="Vallenet D."/>
            <person name="Wu Z."/>
            <person name="Marx C.J."/>
            <person name="Vorholt J.A."/>
            <person name="Olson M.V."/>
            <person name="Kaul R."/>
            <person name="Weissenbach J."/>
            <person name="Medigue C."/>
            <person name="Lidstrom M.E."/>
        </authorList>
    </citation>
    <scope>NUCLEOTIDE SEQUENCE [LARGE SCALE GENOMIC DNA]</scope>
    <source>
        <strain evidence="9">DSM 6343 / CIP 106787 / DM4</strain>
    </source>
</reference>
<keyword evidence="3" id="KW-0479">Metal-binding</keyword>
<evidence type="ECO:0000256" key="5">
    <source>
        <dbReference type="SAM" id="SignalP"/>
    </source>
</evidence>
<dbReference type="InterPro" id="IPR000572">
    <property type="entry name" value="OxRdtase_Mopterin-bd_dom"/>
</dbReference>
<dbReference type="InterPro" id="IPR036374">
    <property type="entry name" value="OxRdtase_Mopterin-bd_sf"/>
</dbReference>
<evidence type="ECO:0000313" key="9">
    <source>
        <dbReference type="Proteomes" id="UP000008070"/>
    </source>
</evidence>
<evidence type="ECO:0000259" key="6">
    <source>
        <dbReference type="Pfam" id="PF00174"/>
    </source>
</evidence>
<feature type="domain" description="Oxidoreductase molybdopterin-binding" evidence="6">
    <location>
        <begin position="89"/>
        <end position="258"/>
    </location>
</feature>
<dbReference type="InterPro" id="IPR008335">
    <property type="entry name" value="Mopterin_OxRdtase_euk"/>
</dbReference>
<dbReference type="KEGG" id="mdi:METDI0784"/>
<dbReference type="EC" id="1.8.3.1" evidence="8"/>
<gene>
    <name evidence="8" type="primary">sorA</name>
    <name evidence="8" type="ORF">METD_I0784</name>
</gene>
<evidence type="ECO:0000256" key="2">
    <source>
        <dbReference type="ARBA" id="ARBA00022505"/>
    </source>
</evidence>
<keyword evidence="2" id="KW-0500">Molybdenum</keyword>
<evidence type="ECO:0000256" key="1">
    <source>
        <dbReference type="ARBA" id="ARBA00001924"/>
    </source>
</evidence>
<dbReference type="RefSeq" id="WP_015821184.1">
    <property type="nucleotide sequence ID" value="NC_012988.1"/>
</dbReference>
<organism evidence="8 9">
    <name type="scientific">Methylorubrum extorquens (strain DSM 6343 / CIP 106787 / DM4)</name>
    <name type="common">Methylobacterium extorquens</name>
    <dbReference type="NCBI Taxonomy" id="661410"/>
    <lineage>
        <taxon>Bacteria</taxon>
        <taxon>Pseudomonadati</taxon>
        <taxon>Pseudomonadota</taxon>
        <taxon>Alphaproteobacteria</taxon>
        <taxon>Hyphomicrobiales</taxon>
        <taxon>Methylobacteriaceae</taxon>
        <taxon>Methylorubrum</taxon>
    </lineage>
</organism>
<evidence type="ECO:0000256" key="4">
    <source>
        <dbReference type="ARBA" id="ARBA00023002"/>
    </source>
</evidence>
<dbReference type="HOGENOM" id="CLU_003827_5_5_5"/>
<accession>C7CBP9</accession>
<dbReference type="FunFam" id="3.90.420.10:FF:000007">
    <property type="entry name" value="Sulfite:cytochrome c oxidoreductase subunit A"/>
    <property type="match status" value="1"/>
</dbReference>
<dbReference type="GeneID" id="72988076"/>
<dbReference type="GO" id="GO:0020037">
    <property type="term" value="F:heme binding"/>
    <property type="evidence" value="ECO:0007669"/>
    <property type="project" value="TreeGrafter"/>
</dbReference>
<dbReference type="PRINTS" id="PR00407">
    <property type="entry name" value="EUMOPTERIN"/>
</dbReference>